<evidence type="ECO:0000259" key="17">
    <source>
        <dbReference type="PROSITE" id="PS50105"/>
    </source>
</evidence>
<evidence type="ECO:0000256" key="7">
    <source>
        <dbReference type="ARBA" id="ARBA00022741"/>
    </source>
</evidence>
<evidence type="ECO:0000256" key="8">
    <source>
        <dbReference type="ARBA" id="ARBA00022777"/>
    </source>
</evidence>
<dbReference type="SUPFAM" id="SSF56112">
    <property type="entry name" value="Protein kinase-like (PK-like)"/>
    <property type="match status" value="1"/>
</dbReference>
<reference evidence="18 19" key="1">
    <citation type="journal article" date="2011" name="Proc. Natl. Acad. Sci. U.S.A.">
        <title>Evolutionary erosion of yeast sex chromosomes by mating-type switching accidents.</title>
        <authorList>
            <person name="Gordon J.L."/>
            <person name="Armisen D."/>
            <person name="Proux-Wera E."/>
            <person name="Oheigeartaigh S.S."/>
            <person name="Byrne K.P."/>
            <person name="Wolfe K.H."/>
        </authorList>
    </citation>
    <scope>NUCLEOTIDE SEQUENCE [LARGE SCALE GENOMIC DNA]</scope>
    <source>
        <strain evidence="19">ATCC 10662 / CBS 1146 / NBRC 0425 / NCYC 2629 / NRRL Y-866</strain>
    </source>
</reference>
<dbReference type="Pfam" id="PF00069">
    <property type="entry name" value="Pkinase"/>
    <property type="match status" value="1"/>
</dbReference>
<dbReference type="RefSeq" id="XP_003681625.1">
    <property type="nucleotide sequence ID" value="XM_003681577.1"/>
</dbReference>
<organism evidence="18 19">
    <name type="scientific">Torulaspora delbrueckii</name>
    <name type="common">Yeast</name>
    <name type="synonym">Candida colliculosa</name>
    <dbReference type="NCBI Taxonomy" id="4950"/>
    <lineage>
        <taxon>Eukaryota</taxon>
        <taxon>Fungi</taxon>
        <taxon>Dikarya</taxon>
        <taxon>Ascomycota</taxon>
        <taxon>Saccharomycotina</taxon>
        <taxon>Saccharomycetes</taxon>
        <taxon>Saccharomycetales</taxon>
        <taxon>Saccharomycetaceae</taxon>
        <taxon>Torulaspora</taxon>
    </lineage>
</organism>
<dbReference type="Pfam" id="PF14847">
    <property type="entry name" value="Ras_bdg_2"/>
    <property type="match status" value="1"/>
</dbReference>
<dbReference type="GO" id="GO:0000196">
    <property type="term" value="P:cell integrity MAPK cascade"/>
    <property type="evidence" value="ECO:0007669"/>
    <property type="project" value="EnsemblFungi"/>
</dbReference>
<dbReference type="OrthoDB" id="266718at2759"/>
<protein>
    <recommendedName>
        <fullName evidence="13">Serine/threonine-protein kinase STE11</fullName>
        <ecNumber evidence="2">2.7.11.25</ecNumber>
    </recommendedName>
</protein>
<dbReference type="FunFam" id="3.10.20.90:FF:000272">
    <property type="entry name" value="Serine/threonine-protein kinase STE11"/>
    <property type="match status" value="1"/>
</dbReference>
<sequence>MVSDGAIDTRFIENFLQGLNCEQYLEKFVECRILTPREVRFLDRELLNALGVSKLGDRVRILHRAKQLTGSKSQQDCTSQLNEIIEKIGSLSTAGAPASEELTTEKHSVIFILNDGSAKKVNVNGCFNADSIKKRLIKRLPSRSEEDDSQAIPDYDVFVVDYLKNVLHLLYDVELVTICHSADRSEKNRLIFVSKDQTPSDKAILTSKKLYVKTLSAQHLTQTNANESVSGNALPASSSRLRLDNGKDKIRKIFNQRPPSELISTNLAGYFPHADMRRLEKTLKESFRQSARLSTIQGRTPSKDSNNVGDILLNQSNAVNSALLRTVMQNESSDDSGSNKTTSSTVERRVPDFPNDDRIELWNARPEDQLDEDPDSEIVSLPTKMATPKTWLKGARIGSGSFGTVYLGMNARTGELMAVKQVELQSSAFAAGLVGGSDDKNDLKHEQKLKNASRIHRKMIDALQHEMNLLKDLHHENIVKYYGSSEESGNLNIFLEYVPGGSVSSMLNSYGPFEESLIINFTRQILIGVVYLHRKNIIHRDIKGANILIDIKGCVKITDFGISKKLSPLNKQQNKRASLQGSVYWMAPEVVKQAATTEKADIWSTGCVVIEMFTGRHPFPDFSQMQAIFKIGTSTAPEIPSWATDESKSFLEKTFLLDYKKRPGAADLLQHPWLDAHLI</sequence>
<keyword evidence="19" id="KW-1185">Reference proteome</keyword>
<evidence type="ECO:0000256" key="5">
    <source>
        <dbReference type="ARBA" id="ARBA00022553"/>
    </source>
</evidence>
<dbReference type="GO" id="GO:0071474">
    <property type="term" value="P:cellular hyperosmotic response"/>
    <property type="evidence" value="ECO:0007669"/>
    <property type="project" value="EnsemblFungi"/>
</dbReference>
<keyword evidence="3" id="KW-0589">Pheromone response</keyword>
<dbReference type="EMBL" id="HE616746">
    <property type="protein sequence ID" value="CCE92414.1"/>
    <property type="molecule type" value="Genomic_DNA"/>
</dbReference>
<comment type="catalytic activity">
    <reaction evidence="10">
        <text>L-threonyl-[protein] + ATP = O-phospho-L-threonyl-[protein] + ADP + H(+)</text>
        <dbReference type="Rhea" id="RHEA:46608"/>
        <dbReference type="Rhea" id="RHEA-COMP:11060"/>
        <dbReference type="Rhea" id="RHEA-COMP:11605"/>
        <dbReference type="ChEBI" id="CHEBI:15378"/>
        <dbReference type="ChEBI" id="CHEBI:30013"/>
        <dbReference type="ChEBI" id="CHEBI:30616"/>
        <dbReference type="ChEBI" id="CHEBI:61977"/>
        <dbReference type="ChEBI" id="CHEBI:456216"/>
        <dbReference type="EC" id="2.7.11.25"/>
    </reaction>
</comment>
<dbReference type="PROSITE" id="PS00108">
    <property type="entry name" value="PROTEIN_KINASE_ST"/>
    <property type="match status" value="1"/>
</dbReference>
<dbReference type="Gene3D" id="1.10.510.10">
    <property type="entry name" value="Transferase(Phosphotransferase) domain 1"/>
    <property type="match status" value="1"/>
</dbReference>
<proteinExistence type="inferred from homology"/>
<dbReference type="FunCoup" id="G8ZUX0">
    <property type="interactions" value="225"/>
</dbReference>
<feature type="compositionally biased region" description="Basic and acidic residues" evidence="15">
    <location>
        <begin position="346"/>
        <end position="357"/>
    </location>
</feature>
<dbReference type="GO" id="GO:0004709">
    <property type="term" value="F:MAP kinase kinase kinase activity"/>
    <property type="evidence" value="ECO:0007669"/>
    <property type="project" value="UniProtKB-EC"/>
</dbReference>
<evidence type="ECO:0000313" key="19">
    <source>
        <dbReference type="Proteomes" id="UP000005627"/>
    </source>
</evidence>
<feature type="binding site" evidence="14">
    <location>
        <position position="420"/>
    </location>
    <ligand>
        <name>ATP</name>
        <dbReference type="ChEBI" id="CHEBI:30616"/>
    </ligand>
</feature>
<keyword evidence="5" id="KW-0597">Phosphoprotein</keyword>
<dbReference type="InterPro" id="IPR008271">
    <property type="entry name" value="Ser/Thr_kinase_AS"/>
</dbReference>
<gene>
    <name evidence="18" type="primary">TDEL0E01710</name>
    <name evidence="18" type="ORF">TDEL_0E01710</name>
</gene>
<dbReference type="eggNOG" id="KOG0198">
    <property type="taxonomic scope" value="Eukaryota"/>
</dbReference>
<feature type="domain" description="Protein kinase" evidence="16">
    <location>
        <begin position="391"/>
        <end position="674"/>
    </location>
</feature>
<feature type="region of interest" description="Disordered" evidence="15">
    <location>
        <begin position="328"/>
        <end position="357"/>
    </location>
</feature>
<feature type="compositionally biased region" description="Polar residues" evidence="15">
    <location>
        <begin position="328"/>
        <end position="345"/>
    </location>
</feature>
<dbReference type="InParanoid" id="G8ZUX0"/>
<evidence type="ECO:0000256" key="4">
    <source>
        <dbReference type="ARBA" id="ARBA00022527"/>
    </source>
</evidence>
<evidence type="ECO:0000256" key="6">
    <source>
        <dbReference type="ARBA" id="ARBA00022679"/>
    </source>
</evidence>
<evidence type="ECO:0000256" key="9">
    <source>
        <dbReference type="ARBA" id="ARBA00022840"/>
    </source>
</evidence>
<evidence type="ECO:0000259" key="16">
    <source>
        <dbReference type="PROSITE" id="PS50011"/>
    </source>
</evidence>
<dbReference type="Gene3D" id="3.10.20.90">
    <property type="entry name" value="Phosphatidylinositol 3-kinase Catalytic Subunit, Chain A, domain 1"/>
    <property type="match status" value="1"/>
</dbReference>
<evidence type="ECO:0000313" key="18">
    <source>
        <dbReference type="EMBL" id="CCE92414.1"/>
    </source>
</evidence>
<dbReference type="InterPro" id="IPR011009">
    <property type="entry name" value="Kinase-like_dom_sf"/>
</dbReference>
<dbReference type="SMART" id="SM00454">
    <property type="entry name" value="SAM"/>
    <property type="match status" value="1"/>
</dbReference>
<evidence type="ECO:0000256" key="15">
    <source>
        <dbReference type="SAM" id="MobiDB-lite"/>
    </source>
</evidence>
<dbReference type="GO" id="GO:0001402">
    <property type="term" value="P:signal transduction involved in filamentous growth"/>
    <property type="evidence" value="ECO:0007669"/>
    <property type="project" value="EnsemblFungi"/>
</dbReference>
<dbReference type="AlphaFoldDB" id="G8ZUX0"/>
<dbReference type="KEGG" id="tdl:TDEL_0E01710"/>
<keyword evidence="6" id="KW-0808">Transferase</keyword>
<dbReference type="PROSITE" id="PS50105">
    <property type="entry name" value="SAM_DOMAIN"/>
    <property type="match status" value="1"/>
</dbReference>
<evidence type="ECO:0000256" key="3">
    <source>
        <dbReference type="ARBA" id="ARBA00022507"/>
    </source>
</evidence>
<evidence type="ECO:0000256" key="2">
    <source>
        <dbReference type="ARBA" id="ARBA00012406"/>
    </source>
</evidence>
<evidence type="ECO:0000256" key="1">
    <source>
        <dbReference type="ARBA" id="ARBA00006529"/>
    </source>
</evidence>
<keyword evidence="7 14" id="KW-0547">Nucleotide-binding</keyword>
<dbReference type="PROSITE" id="PS50011">
    <property type="entry name" value="PROTEIN_KINASE_DOM"/>
    <property type="match status" value="1"/>
</dbReference>
<dbReference type="SUPFAM" id="SSF47769">
    <property type="entry name" value="SAM/Pointed domain"/>
    <property type="match status" value="1"/>
</dbReference>
<dbReference type="GO" id="GO:0038066">
    <property type="term" value="P:p38MAPK cascade"/>
    <property type="evidence" value="ECO:0007669"/>
    <property type="project" value="EnsemblFungi"/>
</dbReference>
<dbReference type="GO" id="GO:0005524">
    <property type="term" value="F:ATP binding"/>
    <property type="evidence" value="ECO:0007669"/>
    <property type="project" value="UniProtKB-UniRule"/>
</dbReference>
<keyword evidence="4" id="KW-0723">Serine/threonine-protein kinase</keyword>
<name>G8ZUX0_TORDE</name>
<feature type="region of interest" description="Disordered" evidence="15">
    <location>
        <begin position="291"/>
        <end position="310"/>
    </location>
</feature>
<dbReference type="GeneID" id="11503815"/>
<keyword evidence="8" id="KW-0418">Kinase</keyword>
<dbReference type="InterPro" id="IPR017441">
    <property type="entry name" value="Protein_kinase_ATP_BS"/>
</dbReference>
<dbReference type="Proteomes" id="UP000005627">
    <property type="component" value="Chromosome 5"/>
</dbReference>
<dbReference type="InterPro" id="IPR029458">
    <property type="entry name" value="Ras-bd_By2"/>
</dbReference>
<dbReference type="GO" id="GO:0001403">
    <property type="term" value="P:invasive growth in response to glucose limitation"/>
    <property type="evidence" value="ECO:0007669"/>
    <property type="project" value="EnsemblFungi"/>
</dbReference>
<evidence type="ECO:0000256" key="12">
    <source>
        <dbReference type="ARBA" id="ARBA00056321"/>
    </source>
</evidence>
<evidence type="ECO:0000256" key="14">
    <source>
        <dbReference type="PROSITE-ProRule" id="PRU10141"/>
    </source>
</evidence>
<dbReference type="SMART" id="SM01304">
    <property type="entry name" value="Ras_bdg_2"/>
    <property type="match status" value="1"/>
</dbReference>
<dbReference type="STRING" id="1076872.G8ZUX0"/>
<dbReference type="InterPro" id="IPR013761">
    <property type="entry name" value="SAM/pointed_sf"/>
</dbReference>
<dbReference type="GO" id="GO:0007124">
    <property type="term" value="P:pseudohyphal growth"/>
    <property type="evidence" value="ECO:0007669"/>
    <property type="project" value="EnsemblFungi"/>
</dbReference>
<dbReference type="HOGENOM" id="CLU_003051_2_1_1"/>
<dbReference type="GO" id="GO:0071507">
    <property type="term" value="P:pheromone response MAPK cascade"/>
    <property type="evidence" value="ECO:0007669"/>
    <property type="project" value="EnsemblFungi"/>
</dbReference>
<dbReference type="GO" id="GO:0042802">
    <property type="term" value="F:identical protein binding"/>
    <property type="evidence" value="ECO:0007669"/>
    <property type="project" value="EnsemblFungi"/>
</dbReference>
<dbReference type="GO" id="GO:0007232">
    <property type="term" value="P:osmosensory signaling pathway via Sho1 osmosensor"/>
    <property type="evidence" value="ECO:0007669"/>
    <property type="project" value="EnsemblFungi"/>
</dbReference>
<comment type="catalytic activity">
    <reaction evidence="11">
        <text>L-seryl-[protein] + ATP = O-phospho-L-seryl-[protein] + ADP + H(+)</text>
        <dbReference type="Rhea" id="RHEA:17989"/>
        <dbReference type="Rhea" id="RHEA-COMP:9863"/>
        <dbReference type="Rhea" id="RHEA-COMP:11604"/>
        <dbReference type="ChEBI" id="CHEBI:15378"/>
        <dbReference type="ChEBI" id="CHEBI:29999"/>
        <dbReference type="ChEBI" id="CHEBI:30616"/>
        <dbReference type="ChEBI" id="CHEBI:83421"/>
        <dbReference type="ChEBI" id="CHEBI:456216"/>
        <dbReference type="EC" id="2.7.11.25"/>
    </reaction>
</comment>
<comment type="function">
    <text evidence="12">Serine/threonine protein kinase required for cell-type-specific transcription and signal transduction in yeast. It is thought that it phosphorylates the STE7 protein kinase which itself, phosphorylates the FUS3 and or KSS1 kinases.</text>
</comment>
<dbReference type="Pfam" id="PF07647">
    <property type="entry name" value="SAM_2"/>
    <property type="match status" value="1"/>
</dbReference>
<dbReference type="PROSITE" id="PS00107">
    <property type="entry name" value="PROTEIN_KINASE_ATP"/>
    <property type="match status" value="1"/>
</dbReference>
<dbReference type="GO" id="GO:0005737">
    <property type="term" value="C:cytoplasm"/>
    <property type="evidence" value="ECO:0007669"/>
    <property type="project" value="EnsemblFungi"/>
</dbReference>
<dbReference type="FunFam" id="1.10.510.10:FF:000334">
    <property type="entry name" value="Serine/threonine-protein kinase STE11"/>
    <property type="match status" value="1"/>
</dbReference>
<comment type="similarity">
    <text evidence="1">Belongs to the protein kinase superfamily. STE Ser/Thr protein kinase family. MAP kinase kinase kinase subfamily.</text>
</comment>
<dbReference type="InterPro" id="IPR000719">
    <property type="entry name" value="Prot_kinase_dom"/>
</dbReference>
<dbReference type="GO" id="GO:0032093">
    <property type="term" value="F:SAM domain binding"/>
    <property type="evidence" value="ECO:0007669"/>
    <property type="project" value="EnsemblFungi"/>
</dbReference>
<evidence type="ECO:0000256" key="10">
    <source>
        <dbReference type="ARBA" id="ARBA00047559"/>
    </source>
</evidence>
<dbReference type="PANTHER" id="PTHR11584:SF369">
    <property type="entry name" value="MITOGEN-ACTIVATED PROTEIN KINASE KINASE KINASE 19-RELATED"/>
    <property type="match status" value="1"/>
</dbReference>
<dbReference type="PANTHER" id="PTHR11584">
    <property type="entry name" value="SERINE/THREONINE PROTEIN KINASE"/>
    <property type="match status" value="1"/>
</dbReference>
<keyword evidence="9 14" id="KW-0067">ATP-binding</keyword>
<feature type="domain" description="SAM" evidence="17">
    <location>
        <begin position="7"/>
        <end position="71"/>
    </location>
</feature>
<dbReference type="SMART" id="SM00220">
    <property type="entry name" value="S_TKc"/>
    <property type="match status" value="1"/>
</dbReference>
<evidence type="ECO:0000256" key="13">
    <source>
        <dbReference type="ARBA" id="ARBA00070094"/>
    </source>
</evidence>
<dbReference type="InterPro" id="IPR001660">
    <property type="entry name" value="SAM"/>
</dbReference>
<accession>G8ZUX0</accession>
<evidence type="ECO:0000256" key="11">
    <source>
        <dbReference type="ARBA" id="ARBA00048329"/>
    </source>
</evidence>
<dbReference type="EC" id="2.7.11.25" evidence="2"/>
<dbReference type="Gene3D" id="1.10.150.50">
    <property type="entry name" value="Transcription Factor, Ets-1"/>
    <property type="match status" value="1"/>
</dbReference>